<dbReference type="Gene3D" id="3.40.50.1820">
    <property type="entry name" value="alpha/beta hydrolase"/>
    <property type="match status" value="1"/>
</dbReference>
<evidence type="ECO:0000313" key="2">
    <source>
        <dbReference type="Proteomes" id="UP001596501"/>
    </source>
</evidence>
<dbReference type="GO" id="GO:0016787">
    <property type="term" value="F:hydrolase activity"/>
    <property type="evidence" value="ECO:0007669"/>
    <property type="project" value="UniProtKB-KW"/>
</dbReference>
<dbReference type="RefSeq" id="WP_382222485.1">
    <property type="nucleotide sequence ID" value="NZ_JBHTCA010000005.1"/>
</dbReference>
<protein>
    <submittedName>
        <fullName evidence="1">RBBP9/YdeN family alpha/beta hydrolase</fullName>
    </submittedName>
</protein>
<sequence length="179" mass="20004">MTPRVLVLPGWLGSGPDHWQSRWEVLYGDQRVEQHDWETPRRGDWMARLEEVLLQDNRPALLVAHSLGCILTAAWAAHSQNTARVLGALLVAPGDTEDPDLGPQLPSWAPIVRQPLPFSSILVGSRNDPYCRFDKARELATTWGSRFVDLGERGHINAESGLGDWRAGRDLLDELILKA</sequence>
<dbReference type="SUPFAM" id="SSF53474">
    <property type="entry name" value="alpha/beta-Hydrolases"/>
    <property type="match status" value="1"/>
</dbReference>
<proteinExistence type="predicted"/>
<keyword evidence="2" id="KW-1185">Reference proteome</keyword>
<comment type="caution">
    <text evidence="1">The sequence shown here is derived from an EMBL/GenBank/DDBJ whole genome shotgun (WGS) entry which is preliminary data.</text>
</comment>
<dbReference type="InterPro" id="IPR029058">
    <property type="entry name" value="AB_hydrolase_fold"/>
</dbReference>
<accession>A0ABW2QJ53</accession>
<evidence type="ECO:0000313" key="1">
    <source>
        <dbReference type="EMBL" id="MFC7409169.1"/>
    </source>
</evidence>
<gene>
    <name evidence="1" type="ORF">ACFQPB_09885</name>
</gene>
<dbReference type="Proteomes" id="UP001596501">
    <property type="component" value="Unassembled WGS sequence"/>
</dbReference>
<organism evidence="1 2">
    <name type="scientific">Hydrogenophaga atypica</name>
    <dbReference type="NCBI Taxonomy" id="249409"/>
    <lineage>
        <taxon>Bacteria</taxon>
        <taxon>Pseudomonadati</taxon>
        <taxon>Pseudomonadota</taxon>
        <taxon>Betaproteobacteria</taxon>
        <taxon>Burkholderiales</taxon>
        <taxon>Comamonadaceae</taxon>
        <taxon>Hydrogenophaga</taxon>
    </lineage>
</organism>
<dbReference type="InterPro" id="IPR010662">
    <property type="entry name" value="RBBP9/YdeN"/>
</dbReference>
<dbReference type="EMBL" id="JBHTCA010000005">
    <property type="protein sequence ID" value="MFC7409169.1"/>
    <property type="molecule type" value="Genomic_DNA"/>
</dbReference>
<reference evidence="2" key="1">
    <citation type="journal article" date="2019" name="Int. J. Syst. Evol. Microbiol.">
        <title>The Global Catalogue of Microorganisms (GCM) 10K type strain sequencing project: providing services to taxonomists for standard genome sequencing and annotation.</title>
        <authorList>
            <consortium name="The Broad Institute Genomics Platform"/>
            <consortium name="The Broad Institute Genome Sequencing Center for Infectious Disease"/>
            <person name="Wu L."/>
            <person name="Ma J."/>
        </authorList>
    </citation>
    <scope>NUCLEOTIDE SEQUENCE [LARGE SCALE GENOMIC DNA]</scope>
    <source>
        <strain evidence="2">CGMCC 1.12371</strain>
    </source>
</reference>
<name>A0ABW2QJ53_9BURK</name>
<dbReference type="Pfam" id="PF06821">
    <property type="entry name" value="Ser_hydrolase"/>
    <property type="match status" value="1"/>
</dbReference>
<keyword evidence="1" id="KW-0378">Hydrolase</keyword>